<feature type="domain" description="SbsA Ig-like" evidence="2">
    <location>
        <begin position="42"/>
        <end position="139"/>
    </location>
</feature>
<dbReference type="InterPro" id="IPR032812">
    <property type="entry name" value="SbsA_Ig"/>
</dbReference>
<keyword evidence="1" id="KW-0732">Signal</keyword>
<evidence type="ECO:0000259" key="2">
    <source>
        <dbReference type="Pfam" id="PF13205"/>
    </source>
</evidence>
<comment type="caution">
    <text evidence="3">The sequence shown here is derived from an EMBL/GenBank/DDBJ whole genome shotgun (WGS) entry which is preliminary data.</text>
</comment>
<sequence>MMKKPNISFQILKSLIIALLFISCDTDDSDPPQEELTISSVRINGSNLSNDMSNVPLDGSIEIAFSSTLNSEEFAEAFSFSDSQGEATYDISLTSAGSKAIISYSGLNPNSSYNISINTTTIGNNGEVLSTQFSRSFTTTEAEETKSPCTSATLDCMQQLEITEGFSFEFYSTFDIVSDTDYVWEEIEEVVFSVHGQNRDADNYFRYMTNSLGDVGMLENTLVISPYFKEESGATDTELFWGSDWRTGSDSGNSQVNISSFSVLDVMIDYLSDQEKFPNLRKITIAGHSSGAAFAQHYAIVNTSEASHPDYEFRYVVANNQYFYYPDGNRYNESTGEFYTPADCTGYNYWPYGYEFAPAYVDGITQEDLRQQQISRNTVYLLGTNDTQTQGTLNTTDCAAILLGSNRLERGRNMFIYFETFYSSENNHQKIEVDGVGHDASAMFNSDEFKQLISSN</sequence>
<dbReference type="RefSeq" id="WP_252112282.1">
    <property type="nucleotide sequence ID" value="NZ_JAMSCK010000003.1"/>
</dbReference>
<dbReference type="Pfam" id="PF13205">
    <property type="entry name" value="Big_5"/>
    <property type="match status" value="1"/>
</dbReference>
<dbReference type="InterPro" id="IPR029058">
    <property type="entry name" value="AB_hydrolase_fold"/>
</dbReference>
<organism evidence="3 4">
    <name type="scientific">Gramella jeungdoensis</name>
    <dbReference type="NCBI Taxonomy" id="708091"/>
    <lineage>
        <taxon>Bacteria</taxon>
        <taxon>Pseudomonadati</taxon>
        <taxon>Bacteroidota</taxon>
        <taxon>Flavobacteriia</taxon>
        <taxon>Flavobacteriales</taxon>
        <taxon>Flavobacteriaceae</taxon>
        <taxon>Christiangramia</taxon>
    </lineage>
</organism>
<dbReference type="PANTHER" id="PTHR35560:SF3">
    <property type="entry name" value="PEPTIDASE S9 PROLYL OLIGOPEPTIDASE CATALYTIC DOMAIN-CONTAINING PROTEIN"/>
    <property type="match status" value="1"/>
</dbReference>
<accession>A0ABT0Z0T0</accession>
<dbReference type="PANTHER" id="PTHR35560">
    <property type="entry name" value="BLL0132 PROTEIN"/>
    <property type="match status" value="1"/>
</dbReference>
<dbReference type="EMBL" id="JAMSCK010000003">
    <property type="protein sequence ID" value="MCM8569328.1"/>
    <property type="molecule type" value="Genomic_DNA"/>
</dbReference>
<name>A0ABT0Z0T0_9FLAO</name>
<protein>
    <submittedName>
        <fullName evidence="3">Ig-like domain-containing protein</fullName>
    </submittedName>
</protein>
<evidence type="ECO:0000313" key="3">
    <source>
        <dbReference type="EMBL" id="MCM8569328.1"/>
    </source>
</evidence>
<dbReference type="SUPFAM" id="SSF53474">
    <property type="entry name" value="alpha/beta-Hydrolases"/>
    <property type="match status" value="1"/>
</dbReference>
<dbReference type="Proteomes" id="UP001155077">
    <property type="component" value="Unassembled WGS sequence"/>
</dbReference>
<gene>
    <name evidence="3" type="ORF">NE848_08050</name>
</gene>
<reference evidence="3" key="1">
    <citation type="submission" date="2022-06" db="EMBL/GenBank/DDBJ databases">
        <title>Gramella sediminis sp. nov., isolated from deep-sea sediment of the Indian Ocean.</title>
        <authorList>
            <person name="Yang L."/>
        </authorList>
    </citation>
    <scope>NUCLEOTIDE SEQUENCE</scope>
    <source>
        <strain evidence="3">HMD3159</strain>
    </source>
</reference>
<proteinExistence type="predicted"/>
<evidence type="ECO:0000256" key="1">
    <source>
        <dbReference type="ARBA" id="ARBA00022729"/>
    </source>
</evidence>
<dbReference type="Gene3D" id="3.40.50.1820">
    <property type="entry name" value="alpha/beta hydrolase"/>
    <property type="match status" value="1"/>
</dbReference>
<evidence type="ECO:0000313" key="4">
    <source>
        <dbReference type="Proteomes" id="UP001155077"/>
    </source>
</evidence>
<dbReference type="PROSITE" id="PS51257">
    <property type="entry name" value="PROKAR_LIPOPROTEIN"/>
    <property type="match status" value="1"/>
</dbReference>
<keyword evidence="4" id="KW-1185">Reference proteome</keyword>